<accession>A0A1H9U5T6</accession>
<reference evidence="4" key="1">
    <citation type="submission" date="2016-10" db="EMBL/GenBank/DDBJ databases">
        <authorList>
            <person name="Varghese N."/>
            <person name="Submissions S."/>
        </authorList>
    </citation>
    <scope>NUCLEOTIDE SEQUENCE [LARGE SCALE GENOMIC DNA]</scope>
    <source>
        <strain evidence="4">CGMCC 4.6825</strain>
    </source>
</reference>
<dbReference type="AlphaFoldDB" id="A0A1H9U5T6"/>
<dbReference type="Proteomes" id="UP000182841">
    <property type="component" value="Unassembled WGS sequence"/>
</dbReference>
<keyword evidence="4" id="KW-1185">Reference proteome</keyword>
<evidence type="ECO:0000256" key="2">
    <source>
        <dbReference type="SAM" id="Phobius"/>
    </source>
</evidence>
<feature type="transmembrane region" description="Helical" evidence="2">
    <location>
        <begin position="164"/>
        <end position="182"/>
    </location>
</feature>
<sequence>MPTERPPTASRTAHERNPRAGGPVGTVPGVPAWARRAAAAVVWVALPSGLWRVAVVLGVPLGLGQAEYDAMLVPGWGLLALPLLSLLQEGLAWLTLGLVRPWGEVWPRWLPFLGGRPVPVWAAVGPAAFGATACSVYGVLLLWTTAHAEMDIARWGKWLLDLCYVPMIAWGPLLAAVTVHYYRRRTRAGRHTGPARS</sequence>
<gene>
    <name evidence="3" type="ORF">SAMN05421870_107382</name>
</gene>
<evidence type="ECO:0000313" key="3">
    <source>
        <dbReference type="EMBL" id="SES04940.1"/>
    </source>
</evidence>
<evidence type="ECO:0000313" key="4">
    <source>
        <dbReference type="Proteomes" id="UP000182841"/>
    </source>
</evidence>
<proteinExistence type="predicted"/>
<keyword evidence="2" id="KW-0472">Membrane</keyword>
<dbReference type="EMBL" id="FOGO01000007">
    <property type="protein sequence ID" value="SES04940.1"/>
    <property type="molecule type" value="Genomic_DNA"/>
</dbReference>
<organism evidence="3 4">
    <name type="scientific">Streptomyces qinglanensis</name>
    <dbReference type="NCBI Taxonomy" id="943816"/>
    <lineage>
        <taxon>Bacteria</taxon>
        <taxon>Bacillati</taxon>
        <taxon>Actinomycetota</taxon>
        <taxon>Actinomycetes</taxon>
        <taxon>Kitasatosporales</taxon>
        <taxon>Streptomycetaceae</taxon>
        <taxon>Streptomyces</taxon>
    </lineage>
</organism>
<dbReference type="RefSeq" id="WP_239502173.1">
    <property type="nucleotide sequence ID" value="NZ_FOGO01000007.1"/>
</dbReference>
<feature type="transmembrane region" description="Helical" evidence="2">
    <location>
        <begin position="75"/>
        <end position="99"/>
    </location>
</feature>
<keyword evidence="2" id="KW-0812">Transmembrane</keyword>
<protein>
    <submittedName>
        <fullName evidence="3">Uncharacterized protein</fullName>
    </submittedName>
</protein>
<keyword evidence="2" id="KW-1133">Transmembrane helix</keyword>
<feature type="region of interest" description="Disordered" evidence="1">
    <location>
        <begin position="1"/>
        <end position="25"/>
    </location>
</feature>
<feature type="transmembrane region" description="Helical" evidence="2">
    <location>
        <begin position="40"/>
        <end position="63"/>
    </location>
</feature>
<evidence type="ECO:0000256" key="1">
    <source>
        <dbReference type="SAM" id="MobiDB-lite"/>
    </source>
</evidence>
<name>A0A1H9U5T6_9ACTN</name>
<feature type="transmembrane region" description="Helical" evidence="2">
    <location>
        <begin position="120"/>
        <end position="144"/>
    </location>
</feature>